<protein>
    <submittedName>
        <fullName evidence="5">ABC transporter substrate-binding protein</fullName>
    </submittedName>
</protein>
<dbReference type="AlphaFoldDB" id="A0A8J3GVI6"/>
<keyword evidence="2 4" id="KW-0732">Signal</keyword>
<evidence type="ECO:0000256" key="4">
    <source>
        <dbReference type="SAM" id="SignalP"/>
    </source>
</evidence>
<comment type="caution">
    <text evidence="5">The sequence shown here is derived from an EMBL/GenBank/DDBJ whole genome shotgun (WGS) entry which is preliminary data.</text>
</comment>
<feature type="chain" id="PRO_5035162206" evidence="4">
    <location>
        <begin position="22"/>
        <end position="332"/>
    </location>
</feature>
<name>A0A8J3GVI6_9RHOB</name>
<evidence type="ECO:0000313" key="5">
    <source>
        <dbReference type="EMBL" id="GHF39722.1"/>
    </source>
</evidence>
<proteinExistence type="predicted"/>
<feature type="signal peptide" evidence="4">
    <location>
        <begin position="1"/>
        <end position="21"/>
    </location>
</feature>
<evidence type="ECO:0000256" key="3">
    <source>
        <dbReference type="ARBA" id="ARBA00022764"/>
    </source>
</evidence>
<dbReference type="CDD" id="cd13603">
    <property type="entry name" value="PBP2_TRAP_Siap_TeaA_like"/>
    <property type="match status" value="1"/>
</dbReference>
<gene>
    <name evidence="5" type="ORF">GCM10017056_09030</name>
</gene>
<dbReference type="Proteomes" id="UP000626220">
    <property type="component" value="Unassembled WGS sequence"/>
</dbReference>
<dbReference type="GO" id="GO:0055085">
    <property type="term" value="P:transmembrane transport"/>
    <property type="evidence" value="ECO:0007669"/>
    <property type="project" value="InterPro"/>
</dbReference>
<dbReference type="GO" id="GO:0042597">
    <property type="term" value="C:periplasmic space"/>
    <property type="evidence" value="ECO:0007669"/>
    <property type="project" value="UniProtKB-SubCell"/>
</dbReference>
<dbReference type="GO" id="GO:0030246">
    <property type="term" value="F:carbohydrate binding"/>
    <property type="evidence" value="ECO:0007669"/>
    <property type="project" value="TreeGrafter"/>
</dbReference>
<dbReference type="PANTHER" id="PTHR33376">
    <property type="match status" value="1"/>
</dbReference>
<evidence type="ECO:0000256" key="2">
    <source>
        <dbReference type="ARBA" id="ARBA00022729"/>
    </source>
</evidence>
<dbReference type="RefSeq" id="WP_189678858.1">
    <property type="nucleotide sequence ID" value="NZ_BNCJ01000002.1"/>
</dbReference>
<accession>A0A8J3GVI6</accession>
<organism evidence="5 6">
    <name type="scientific">Seohaeicola zhoushanensis</name>
    <dbReference type="NCBI Taxonomy" id="1569283"/>
    <lineage>
        <taxon>Bacteria</taxon>
        <taxon>Pseudomonadati</taxon>
        <taxon>Pseudomonadota</taxon>
        <taxon>Alphaproteobacteria</taxon>
        <taxon>Rhodobacterales</taxon>
        <taxon>Roseobacteraceae</taxon>
        <taxon>Seohaeicola</taxon>
    </lineage>
</organism>
<sequence>MKTGILTTTAAALLFVAPALAQAEALRYNTTATAGWPGTAAMIAAAERLAADEAADLKLEIFHSSQLGDETETIKQVARGRIDLGGFSITAAATVVPEVSIVISPYFWNNADEAMCAISGGLGEALEPYFEAKGLKPLLWHDLGWQIFFAKDAIVDPAEAKGYKMRISPAQNHLMYWKAVEAAGIPLPFTETASGLQTSIVDGGETTLTTYVATGMGKLAPHLMLTNHVYQPLILLMSAKSWNALSPEQQAELESALPDVNAVNAELRDYDKALIGRFESEGGILHELTDEQRAKWAAVWTEEDEQKLVASIGGDAQKVYEAAVAARTACRN</sequence>
<dbReference type="InterPro" id="IPR038404">
    <property type="entry name" value="TRAP_DctP_sf"/>
</dbReference>
<evidence type="ECO:0000256" key="1">
    <source>
        <dbReference type="ARBA" id="ARBA00004418"/>
    </source>
</evidence>
<comment type="subcellular location">
    <subcellularLocation>
        <location evidence="1">Periplasm</location>
    </subcellularLocation>
</comment>
<keyword evidence="6" id="KW-1185">Reference proteome</keyword>
<reference evidence="5" key="1">
    <citation type="journal article" date="2014" name="Int. J. Syst. Evol. Microbiol.">
        <title>Complete genome sequence of Corynebacterium casei LMG S-19264T (=DSM 44701T), isolated from a smear-ripened cheese.</title>
        <authorList>
            <consortium name="US DOE Joint Genome Institute (JGI-PGF)"/>
            <person name="Walter F."/>
            <person name="Albersmeier A."/>
            <person name="Kalinowski J."/>
            <person name="Ruckert C."/>
        </authorList>
    </citation>
    <scope>NUCLEOTIDE SEQUENCE</scope>
    <source>
        <strain evidence="5">KCTC 42650</strain>
    </source>
</reference>
<reference evidence="5" key="2">
    <citation type="submission" date="2020-09" db="EMBL/GenBank/DDBJ databases">
        <authorList>
            <person name="Sun Q."/>
            <person name="Kim S."/>
        </authorList>
    </citation>
    <scope>NUCLEOTIDE SEQUENCE</scope>
    <source>
        <strain evidence="5">KCTC 42650</strain>
    </source>
</reference>
<dbReference type="Pfam" id="PF03480">
    <property type="entry name" value="DctP"/>
    <property type="match status" value="1"/>
</dbReference>
<dbReference type="InterPro" id="IPR018389">
    <property type="entry name" value="DctP_fam"/>
</dbReference>
<dbReference type="PANTHER" id="PTHR33376:SF2">
    <property type="entry name" value="DICARBOXYLATE-BINDING PERIPLASMIC PROTEIN"/>
    <property type="match status" value="1"/>
</dbReference>
<dbReference type="Gene3D" id="3.40.190.170">
    <property type="entry name" value="Bacterial extracellular solute-binding protein, family 7"/>
    <property type="match status" value="1"/>
</dbReference>
<keyword evidence="3" id="KW-0574">Periplasm</keyword>
<dbReference type="EMBL" id="BNCJ01000002">
    <property type="protein sequence ID" value="GHF39722.1"/>
    <property type="molecule type" value="Genomic_DNA"/>
</dbReference>
<evidence type="ECO:0000313" key="6">
    <source>
        <dbReference type="Proteomes" id="UP000626220"/>
    </source>
</evidence>
<dbReference type="NCBIfam" id="NF037995">
    <property type="entry name" value="TRAP_S1"/>
    <property type="match status" value="1"/>
</dbReference>